<dbReference type="AlphaFoldDB" id="A0AAJ0BAU1"/>
<accession>A0AAJ0BAU1</accession>
<dbReference type="InterPro" id="IPR037221">
    <property type="entry name" value="H-type_lectin_dom_sf"/>
</dbReference>
<proteinExistence type="predicted"/>
<dbReference type="GO" id="GO:0008237">
    <property type="term" value="F:metallopeptidase activity"/>
    <property type="evidence" value="ECO:0007669"/>
    <property type="project" value="InterPro"/>
</dbReference>
<sequence length="544" mass="60069">MVPELPPKLCTQMPVPDGLRQLTETLAVNENHLNGSHPGATLTPNATVTEDGEVYPHLAIPIGTMANGRTLRVKILNSTFATPKIRSKIRQYSSVWCQYANLRLVFVDDNDAEIRVNVDNSGQSWSRVGVTCLSVAPGQPTMTLGWLTDRTPETEFERVITHEFGHALGCIHEHQSPDSGIPWNREKVYKYYRDSQGWTNHMVDVNMFQLYDRSTTQFSEFDPKSIMLYAFPAQLTTDGSSTPWNSKLSEADKAFINETYPEEKAETRSFSTAEVRLKPGKAAVQRQVFAQQYGVAPEVAVGLTSLDISEHTNVRVTAYADKVNTRSADIHINTWGDTTLYSAAATWFKALESDPIFQLGQVSTQDSGNAITQHTAIPISFDRTYSSPPGVIVWLNGFEMGPNHNWRLSVTASNITSHGFTLNIDSAGDTDLISASAAWISFPQNRGGTAGGSFSTLDIHSWDQPEAVTKGKLKFPTGTFRNGPPSMVLVALNTFDMSNAGPLRLKVTQSPPTADEFDWRIETWGDKSTLFSASASYLALQYEP</sequence>
<dbReference type="SUPFAM" id="SSF55486">
    <property type="entry name" value="Metalloproteases ('zincins'), catalytic domain"/>
    <property type="match status" value="1"/>
</dbReference>
<gene>
    <name evidence="2" type="ORF">QBC47DRAFT_424150</name>
</gene>
<dbReference type="InterPro" id="IPR006026">
    <property type="entry name" value="Peptidase_Metallo"/>
</dbReference>
<dbReference type="GO" id="GO:0008270">
    <property type="term" value="F:zinc ion binding"/>
    <property type="evidence" value="ECO:0007669"/>
    <property type="project" value="InterPro"/>
</dbReference>
<evidence type="ECO:0000259" key="1">
    <source>
        <dbReference type="SMART" id="SM00235"/>
    </source>
</evidence>
<dbReference type="InterPro" id="IPR024079">
    <property type="entry name" value="MetalloPept_cat_dom_sf"/>
</dbReference>
<evidence type="ECO:0000313" key="3">
    <source>
        <dbReference type="Proteomes" id="UP001239445"/>
    </source>
</evidence>
<dbReference type="SUPFAM" id="SSF141086">
    <property type="entry name" value="Agglutinin HPA-like"/>
    <property type="match status" value="3"/>
</dbReference>
<dbReference type="GO" id="GO:0070492">
    <property type="term" value="F:oligosaccharide binding"/>
    <property type="evidence" value="ECO:0007669"/>
    <property type="project" value="TreeGrafter"/>
</dbReference>
<dbReference type="GO" id="GO:0046871">
    <property type="term" value="F:N-acetylgalactosamine binding"/>
    <property type="evidence" value="ECO:0007669"/>
    <property type="project" value="TreeGrafter"/>
</dbReference>
<comment type="caution">
    <text evidence="2">The sequence shown here is derived from an EMBL/GenBank/DDBJ whole genome shotgun (WGS) entry which is preliminary data.</text>
</comment>
<dbReference type="SMART" id="SM00235">
    <property type="entry name" value="ZnMc"/>
    <property type="match status" value="1"/>
</dbReference>
<dbReference type="GO" id="GO:0006508">
    <property type="term" value="P:proteolysis"/>
    <property type="evidence" value="ECO:0007669"/>
    <property type="project" value="InterPro"/>
</dbReference>
<dbReference type="GO" id="GO:0030247">
    <property type="term" value="F:polysaccharide binding"/>
    <property type="evidence" value="ECO:0007669"/>
    <property type="project" value="TreeGrafter"/>
</dbReference>
<dbReference type="PANTHER" id="PTHR46938">
    <property type="entry name" value="DISCOIDIN-1 SUBUNIT A-RELATED-RELATED"/>
    <property type="match status" value="1"/>
</dbReference>
<dbReference type="GO" id="GO:0098609">
    <property type="term" value="P:cell-cell adhesion"/>
    <property type="evidence" value="ECO:0007669"/>
    <property type="project" value="TreeGrafter"/>
</dbReference>
<dbReference type="Proteomes" id="UP001239445">
    <property type="component" value="Unassembled WGS sequence"/>
</dbReference>
<reference evidence="2" key="1">
    <citation type="submission" date="2023-06" db="EMBL/GenBank/DDBJ databases">
        <title>Genome-scale phylogeny and comparative genomics of the fungal order Sordariales.</title>
        <authorList>
            <consortium name="Lawrence Berkeley National Laboratory"/>
            <person name="Hensen N."/>
            <person name="Bonometti L."/>
            <person name="Westerberg I."/>
            <person name="Brannstrom I.O."/>
            <person name="Guillou S."/>
            <person name="Cros-Aarteil S."/>
            <person name="Calhoun S."/>
            <person name="Haridas S."/>
            <person name="Kuo A."/>
            <person name="Mondo S."/>
            <person name="Pangilinan J."/>
            <person name="Riley R."/>
            <person name="Labutti K."/>
            <person name="Andreopoulos B."/>
            <person name="Lipzen A."/>
            <person name="Chen C."/>
            <person name="Yanf M."/>
            <person name="Daum C."/>
            <person name="Ng V."/>
            <person name="Clum A."/>
            <person name="Steindorff A."/>
            <person name="Ohm R."/>
            <person name="Martin F."/>
            <person name="Silar P."/>
            <person name="Natvig D."/>
            <person name="Lalanne C."/>
            <person name="Gautier V."/>
            <person name="Ament-Velasquez S.L."/>
            <person name="Kruys A."/>
            <person name="Hutchinson M.I."/>
            <person name="Powell A.J."/>
            <person name="Barry K."/>
            <person name="Miller A.N."/>
            <person name="Grigoriev I.V."/>
            <person name="Debuchy R."/>
            <person name="Gladieux P."/>
            <person name="Thoren M.H."/>
            <person name="Johannesson H."/>
        </authorList>
    </citation>
    <scope>NUCLEOTIDE SEQUENCE</scope>
    <source>
        <strain evidence="2">PSN4</strain>
    </source>
</reference>
<dbReference type="Pfam" id="PF09458">
    <property type="entry name" value="H_lectin"/>
    <property type="match status" value="3"/>
</dbReference>
<dbReference type="EMBL" id="MU839837">
    <property type="protein sequence ID" value="KAK1753633.1"/>
    <property type="molecule type" value="Genomic_DNA"/>
</dbReference>
<dbReference type="Gene3D" id="2.60.40.2080">
    <property type="match status" value="3"/>
</dbReference>
<organism evidence="2 3">
    <name type="scientific">Echria macrotheca</name>
    <dbReference type="NCBI Taxonomy" id="438768"/>
    <lineage>
        <taxon>Eukaryota</taxon>
        <taxon>Fungi</taxon>
        <taxon>Dikarya</taxon>
        <taxon>Ascomycota</taxon>
        <taxon>Pezizomycotina</taxon>
        <taxon>Sordariomycetes</taxon>
        <taxon>Sordariomycetidae</taxon>
        <taxon>Sordariales</taxon>
        <taxon>Schizotheciaceae</taxon>
        <taxon>Echria</taxon>
    </lineage>
</organism>
<evidence type="ECO:0000313" key="2">
    <source>
        <dbReference type="EMBL" id="KAK1753633.1"/>
    </source>
</evidence>
<dbReference type="InterPro" id="IPR019019">
    <property type="entry name" value="H-type_lectin_domain"/>
</dbReference>
<dbReference type="GO" id="GO:0009986">
    <property type="term" value="C:cell surface"/>
    <property type="evidence" value="ECO:0007669"/>
    <property type="project" value="TreeGrafter"/>
</dbReference>
<protein>
    <recommendedName>
        <fullName evidence="1">Peptidase metallopeptidase domain-containing protein</fullName>
    </recommendedName>
</protein>
<dbReference type="GO" id="GO:0098636">
    <property type="term" value="C:protein complex involved in cell adhesion"/>
    <property type="evidence" value="ECO:0007669"/>
    <property type="project" value="TreeGrafter"/>
</dbReference>
<dbReference type="Gene3D" id="3.40.390.10">
    <property type="entry name" value="Collagenase (Catalytic Domain)"/>
    <property type="match status" value="1"/>
</dbReference>
<dbReference type="CDD" id="cd04327">
    <property type="entry name" value="ZnMc_MMP_like_3"/>
    <property type="match status" value="1"/>
</dbReference>
<name>A0AAJ0BAU1_9PEZI</name>
<dbReference type="InterPro" id="IPR052487">
    <property type="entry name" value="Galactose-binding_lectin"/>
</dbReference>
<keyword evidence="3" id="KW-1185">Reference proteome</keyword>
<feature type="domain" description="Peptidase metallopeptidase" evidence="1">
    <location>
        <begin position="61"/>
        <end position="207"/>
    </location>
</feature>